<protein>
    <recommendedName>
        <fullName evidence="5">Oxidoreductase</fullName>
    </recommendedName>
</protein>
<dbReference type="Proteomes" id="UP000019486">
    <property type="component" value="Unassembled WGS sequence"/>
</dbReference>
<comment type="caution">
    <text evidence="3">The sequence shown here is derived from an EMBL/GenBank/DDBJ whole genome shotgun (WGS) entry which is preliminary data.</text>
</comment>
<dbReference type="PANTHER" id="PTHR11091:SF0">
    <property type="entry name" value="MALATE DEHYDROGENASE"/>
    <property type="match status" value="1"/>
</dbReference>
<keyword evidence="4" id="KW-1185">Reference proteome</keyword>
<dbReference type="Gene3D" id="3.30.1370.60">
    <property type="entry name" value="Hypothetical oxidoreductase yiak, domain 2"/>
    <property type="match status" value="1"/>
</dbReference>
<keyword evidence="2" id="KW-0560">Oxidoreductase</keyword>
<evidence type="ECO:0008006" key="5">
    <source>
        <dbReference type="Google" id="ProtNLM"/>
    </source>
</evidence>
<reference evidence="3 4" key="1">
    <citation type="submission" date="2013-08" db="EMBL/GenBank/DDBJ databases">
        <title>The genome sequence of Skermanella stibiiresistens.</title>
        <authorList>
            <person name="Zhu W."/>
            <person name="Wang G."/>
        </authorList>
    </citation>
    <scope>NUCLEOTIDE SEQUENCE [LARGE SCALE GENOMIC DNA]</scope>
    <source>
        <strain evidence="3 4">SB22</strain>
    </source>
</reference>
<dbReference type="InterPro" id="IPR003767">
    <property type="entry name" value="Malate/L-lactate_DH-like"/>
</dbReference>
<name>W9H3E2_9PROT</name>
<sequence length="363" mass="38025">MEKFADYRLRAPELGSFIVQLLSRAGADDPSAAAVSRAVVDASARGFDTHGVRLLPHYMRTLKGGRINRSPNLGFTKSAPAIGHLDADNGFGHPASYRAIEEGMAMADATGIAAVTVRNSSHHGATGCYTIVAAENGYTAIGMTNTDSIVVPHGGTKAFYGTNPISFAVPVVGEQPLLLDMATSSVPLNRVFLRRATGAPLPPEVAVDADGEMTTDAHAAQALLPLGGLMFGHKGAGLACMVDLLCSAFAGMGHGATLMPFGGPDFSTPCPLGHFFLILKPELFQPLDGFNDSVAAFLKDLRSQPAHPGTRVMAPGDPEREAIADREANGVPIDPVTWAALQELGGEFDLTAPVPVSQSFHEE</sequence>
<organism evidence="3 4">
    <name type="scientific">Skermanella stibiiresistens SB22</name>
    <dbReference type="NCBI Taxonomy" id="1385369"/>
    <lineage>
        <taxon>Bacteria</taxon>
        <taxon>Pseudomonadati</taxon>
        <taxon>Pseudomonadota</taxon>
        <taxon>Alphaproteobacteria</taxon>
        <taxon>Rhodospirillales</taxon>
        <taxon>Azospirillaceae</taxon>
        <taxon>Skermanella</taxon>
    </lineage>
</organism>
<dbReference type="STRING" id="1385369.N825_13830"/>
<dbReference type="RefSeq" id="WP_037457387.1">
    <property type="nucleotide sequence ID" value="NZ_AVFL01000019.1"/>
</dbReference>
<dbReference type="GO" id="GO:0016491">
    <property type="term" value="F:oxidoreductase activity"/>
    <property type="evidence" value="ECO:0007669"/>
    <property type="project" value="UniProtKB-KW"/>
</dbReference>
<accession>W9H3E2</accession>
<evidence type="ECO:0000313" key="4">
    <source>
        <dbReference type="Proteomes" id="UP000019486"/>
    </source>
</evidence>
<evidence type="ECO:0000313" key="3">
    <source>
        <dbReference type="EMBL" id="EWY38283.1"/>
    </source>
</evidence>
<dbReference type="EMBL" id="AVFL01000019">
    <property type="protein sequence ID" value="EWY38283.1"/>
    <property type="molecule type" value="Genomic_DNA"/>
</dbReference>
<proteinExistence type="inferred from homology"/>
<dbReference type="InterPro" id="IPR043144">
    <property type="entry name" value="Mal/L-sulf/L-lact_DH-like_ah"/>
</dbReference>
<dbReference type="SUPFAM" id="SSF89733">
    <property type="entry name" value="L-sulfolactate dehydrogenase-like"/>
    <property type="match status" value="1"/>
</dbReference>
<dbReference type="PANTHER" id="PTHR11091">
    <property type="entry name" value="OXIDOREDUCTASE-RELATED"/>
    <property type="match status" value="1"/>
</dbReference>
<comment type="similarity">
    <text evidence="1">Belongs to the LDH2/MDH2 oxidoreductase family.</text>
</comment>
<evidence type="ECO:0000256" key="1">
    <source>
        <dbReference type="ARBA" id="ARBA00006056"/>
    </source>
</evidence>
<dbReference type="InterPro" id="IPR036111">
    <property type="entry name" value="Mal/L-sulfo/L-lacto_DH-like_sf"/>
</dbReference>
<evidence type="ECO:0000256" key="2">
    <source>
        <dbReference type="ARBA" id="ARBA00023002"/>
    </source>
</evidence>
<dbReference type="OrthoDB" id="9811519at2"/>
<gene>
    <name evidence="3" type="ORF">N825_13830</name>
</gene>
<dbReference type="InterPro" id="IPR043143">
    <property type="entry name" value="Mal/L-sulf/L-lact_DH-like_NADP"/>
</dbReference>
<dbReference type="Pfam" id="PF02615">
    <property type="entry name" value="Ldh_2"/>
    <property type="match status" value="1"/>
</dbReference>
<dbReference type="Gene3D" id="1.10.1530.10">
    <property type="match status" value="1"/>
</dbReference>
<dbReference type="AlphaFoldDB" id="W9H3E2"/>